<name>A0A5R9KM47_9BACT</name>
<dbReference type="Proteomes" id="UP000306402">
    <property type="component" value="Unassembled WGS sequence"/>
</dbReference>
<evidence type="ECO:0000313" key="6">
    <source>
        <dbReference type="EMBL" id="TLU97297.1"/>
    </source>
</evidence>
<dbReference type="InterPro" id="IPR003594">
    <property type="entry name" value="HATPase_dom"/>
</dbReference>
<dbReference type="EC" id="2.7.13.3" evidence="2"/>
<dbReference type="PRINTS" id="PR00344">
    <property type="entry name" value="BCTRLSENSOR"/>
</dbReference>
<dbReference type="SUPFAM" id="SSF55874">
    <property type="entry name" value="ATPase domain of HSP90 chaperone/DNA topoisomerase II/histidine kinase"/>
    <property type="match status" value="1"/>
</dbReference>
<keyword evidence="4" id="KW-0812">Transmembrane</keyword>
<dbReference type="InterPro" id="IPR036097">
    <property type="entry name" value="HisK_dim/P_sf"/>
</dbReference>
<dbReference type="PANTHER" id="PTHR43065:SF42">
    <property type="entry name" value="TWO-COMPONENT SENSOR PPRA"/>
    <property type="match status" value="1"/>
</dbReference>
<dbReference type="CDD" id="cd00082">
    <property type="entry name" value="HisKA"/>
    <property type="match status" value="1"/>
</dbReference>
<dbReference type="InterPro" id="IPR004358">
    <property type="entry name" value="Sig_transdc_His_kin-like_C"/>
</dbReference>
<comment type="caution">
    <text evidence="6">The sequence shown here is derived from an EMBL/GenBank/DDBJ whole genome shotgun (WGS) entry which is preliminary data.</text>
</comment>
<evidence type="ECO:0000256" key="1">
    <source>
        <dbReference type="ARBA" id="ARBA00000085"/>
    </source>
</evidence>
<dbReference type="OrthoDB" id="9806995at2"/>
<evidence type="ECO:0000259" key="5">
    <source>
        <dbReference type="PROSITE" id="PS50109"/>
    </source>
</evidence>
<dbReference type="InterPro" id="IPR005467">
    <property type="entry name" value="His_kinase_dom"/>
</dbReference>
<feature type="transmembrane region" description="Helical" evidence="4">
    <location>
        <begin position="383"/>
        <end position="402"/>
    </location>
</feature>
<dbReference type="PROSITE" id="PS50109">
    <property type="entry name" value="HIS_KIN"/>
    <property type="match status" value="1"/>
</dbReference>
<feature type="transmembrane region" description="Helical" evidence="4">
    <location>
        <begin position="209"/>
        <end position="230"/>
    </location>
</feature>
<dbReference type="Gene3D" id="1.10.287.130">
    <property type="match status" value="1"/>
</dbReference>
<dbReference type="SUPFAM" id="SSF47384">
    <property type="entry name" value="Homodimeric domain of signal transducing histidine kinase"/>
    <property type="match status" value="1"/>
</dbReference>
<dbReference type="EMBL" id="VCEJ01000010">
    <property type="protein sequence ID" value="TLU97297.1"/>
    <property type="molecule type" value="Genomic_DNA"/>
</dbReference>
<gene>
    <name evidence="6" type="ORF">FEN17_26920</name>
</gene>
<dbReference type="RefSeq" id="WP_138368531.1">
    <property type="nucleotide sequence ID" value="NZ_VCEJ01000010.1"/>
</dbReference>
<feature type="transmembrane region" description="Helical" evidence="4">
    <location>
        <begin position="355"/>
        <end position="377"/>
    </location>
</feature>
<keyword evidence="3" id="KW-0597">Phosphoprotein</keyword>
<accession>A0A5R9KM47</accession>
<sequence>MLKRSLLSSLLIITFFASLSTVIARDNVLKLDKTMLGNEQRISLASAKEWIYRAGNNPDWARTDFVASGWEKKNPSELSVKDADKEGRVEGWFRLRLVLDSTFQSIPLDFRKTGWAAVDLYVDGKLIKTYGITGSFGKSYKEYYPYFSPTLPIILVPGQEHMVALHWVDYVSPLFPEILKSTPDALESLTLFGPDAVKDLLSSFRTKTIYLTLWLIISAIMTLLFWLIPFQGPQERNVVRSLAVWGTLTCIHNLFLFIEVFQLPYSLYFSTFLAAWLLFYVSFPFSVVAIAHILGRPLSLVLRVVIIAVATIGGIATIIIGDNRIGSVSTVLGSLVVMYLLVAAWKNVRGAQWPVVVGAIISLVSYLTYAAIIYGIIDLPTKLAMTGALIAIPLSFVVYIILRFREILMDVESKAAAVVRITEEKQDLLASQNQQLEMQVEERTSELNKFLKELTATQAQLVQKEKLASLGELTAGIAHEIQNPLNFVNNFSELSEELVVELEGELSKGYIAEASAIAVDIRSNVQKIRQHGGRASNIVRGMLEHSRSTSGDVQPTDLNQLIEEYLRLAYQAQLTKHPGFHCELITDFDPELGQIDVVPQEIGRVLLNLFGNAFYTVYSKGKQNPDFKPLVWISTKLAHPDSVEIRVRDNGMGIPEAIKSKIMQPFFTTKPTGEGTGLGLSLSYDIITKAHGGSFSFESSEGEWSEFYVKLFSK</sequence>
<dbReference type="SMART" id="SM00387">
    <property type="entry name" value="HATPase_c"/>
    <property type="match status" value="1"/>
</dbReference>
<evidence type="ECO:0000256" key="3">
    <source>
        <dbReference type="ARBA" id="ARBA00022553"/>
    </source>
</evidence>
<dbReference type="Gene3D" id="3.30.565.10">
    <property type="entry name" value="Histidine kinase-like ATPase, C-terminal domain"/>
    <property type="match status" value="1"/>
</dbReference>
<dbReference type="InterPro" id="IPR003661">
    <property type="entry name" value="HisK_dim/P_dom"/>
</dbReference>
<comment type="catalytic activity">
    <reaction evidence="1">
        <text>ATP + protein L-histidine = ADP + protein N-phospho-L-histidine.</text>
        <dbReference type="EC" id="2.7.13.3"/>
    </reaction>
</comment>
<keyword evidence="7" id="KW-1185">Reference proteome</keyword>
<dbReference type="PANTHER" id="PTHR43065">
    <property type="entry name" value="SENSOR HISTIDINE KINASE"/>
    <property type="match status" value="1"/>
</dbReference>
<dbReference type="SMART" id="SM00388">
    <property type="entry name" value="HisKA"/>
    <property type="match status" value="1"/>
</dbReference>
<evidence type="ECO:0000256" key="2">
    <source>
        <dbReference type="ARBA" id="ARBA00012438"/>
    </source>
</evidence>
<reference evidence="6 7" key="1">
    <citation type="submission" date="2019-05" db="EMBL/GenBank/DDBJ databases">
        <authorList>
            <person name="Qu J.-H."/>
        </authorList>
    </citation>
    <scope>NUCLEOTIDE SEQUENCE [LARGE SCALE GENOMIC DNA]</scope>
    <source>
        <strain evidence="6 7">T17</strain>
    </source>
</reference>
<evidence type="ECO:0000256" key="4">
    <source>
        <dbReference type="SAM" id="Phobius"/>
    </source>
</evidence>
<dbReference type="GO" id="GO:0000155">
    <property type="term" value="F:phosphorelay sensor kinase activity"/>
    <property type="evidence" value="ECO:0007669"/>
    <property type="project" value="InterPro"/>
</dbReference>
<feature type="transmembrane region" description="Helical" evidence="4">
    <location>
        <begin position="300"/>
        <end position="319"/>
    </location>
</feature>
<feature type="transmembrane region" description="Helical" evidence="4">
    <location>
        <begin position="325"/>
        <end position="343"/>
    </location>
</feature>
<keyword evidence="4" id="KW-0472">Membrane</keyword>
<proteinExistence type="predicted"/>
<keyword evidence="4" id="KW-1133">Transmembrane helix</keyword>
<dbReference type="Pfam" id="PF02518">
    <property type="entry name" value="HATPase_c"/>
    <property type="match status" value="1"/>
</dbReference>
<dbReference type="InterPro" id="IPR036890">
    <property type="entry name" value="HATPase_C_sf"/>
</dbReference>
<organism evidence="6 7">
    <name type="scientific">Dyadobacter luticola</name>
    <dbReference type="NCBI Taxonomy" id="1979387"/>
    <lineage>
        <taxon>Bacteria</taxon>
        <taxon>Pseudomonadati</taxon>
        <taxon>Bacteroidota</taxon>
        <taxon>Cytophagia</taxon>
        <taxon>Cytophagales</taxon>
        <taxon>Spirosomataceae</taxon>
        <taxon>Dyadobacter</taxon>
    </lineage>
</organism>
<protein>
    <recommendedName>
        <fullName evidence="2">histidine kinase</fullName>
        <ecNumber evidence="2">2.7.13.3</ecNumber>
    </recommendedName>
</protein>
<feature type="transmembrane region" description="Helical" evidence="4">
    <location>
        <begin position="242"/>
        <end position="261"/>
    </location>
</feature>
<feature type="domain" description="Histidine kinase" evidence="5">
    <location>
        <begin position="476"/>
        <end position="714"/>
    </location>
</feature>
<dbReference type="AlphaFoldDB" id="A0A5R9KM47"/>
<feature type="transmembrane region" description="Helical" evidence="4">
    <location>
        <begin position="267"/>
        <end position="293"/>
    </location>
</feature>
<evidence type="ECO:0000313" key="7">
    <source>
        <dbReference type="Proteomes" id="UP000306402"/>
    </source>
</evidence>